<dbReference type="AlphaFoldDB" id="A0A157R2H2"/>
<evidence type="ECO:0000313" key="2">
    <source>
        <dbReference type="EMBL" id="SAI73305.1"/>
    </source>
</evidence>
<dbReference type="PATRIC" id="fig|123899.6.peg.3608"/>
<evidence type="ECO:0000313" key="3">
    <source>
        <dbReference type="Proteomes" id="UP000076825"/>
    </source>
</evidence>
<dbReference type="Pfam" id="PF20403">
    <property type="entry name" value="DUF6693"/>
    <property type="match status" value="1"/>
</dbReference>
<keyword evidence="1" id="KW-0812">Transmembrane</keyword>
<name>A0A157R2H2_9BORD</name>
<dbReference type="InterPro" id="IPR046515">
    <property type="entry name" value="DUF6693"/>
</dbReference>
<sequence>MVQERLKSELTVGDIIGNGIVWILLTLVTFGLAVFVFPYYMQKFIINRTVMIDQGGRRTGRLVCTIDFASIIGNVVIWTLISIVTLGIGYFIFLYKINAHCMDHTVVERFTG</sequence>
<dbReference type="Proteomes" id="UP000076825">
    <property type="component" value="Chromosome 1"/>
</dbReference>
<evidence type="ECO:0000256" key="1">
    <source>
        <dbReference type="SAM" id="Phobius"/>
    </source>
</evidence>
<keyword evidence="3" id="KW-1185">Reference proteome</keyword>
<feature type="transmembrane region" description="Helical" evidence="1">
    <location>
        <begin position="20"/>
        <end position="41"/>
    </location>
</feature>
<accession>A0A157R2H2</accession>
<dbReference type="RefSeq" id="WP_025514716.1">
    <property type="nucleotide sequence ID" value="NZ_CP016340.1"/>
</dbReference>
<dbReference type="eggNOG" id="ENOG5032WE1">
    <property type="taxonomic scope" value="Bacteria"/>
</dbReference>
<keyword evidence="1" id="KW-0472">Membrane</keyword>
<reference evidence="2 3" key="1">
    <citation type="submission" date="2016-04" db="EMBL/GenBank/DDBJ databases">
        <authorList>
            <consortium name="Pathogen Informatics"/>
        </authorList>
    </citation>
    <scope>NUCLEOTIDE SEQUENCE [LARGE SCALE GENOMIC DNA]</scope>
    <source>
        <strain evidence="2 3">H044680328</strain>
    </source>
</reference>
<dbReference type="STRING" id="123899.SAMEA3906487_03606"/>
<dbReference type="KEGG" id="btrm:SAMEA390648703606"/>
<feature type="transmembrane region" description="Helical" evidence="1">
    <location>
        <begin position="62"/>
        <end position="95"/>
    </location>
</feature>
<gene>
    <name evidence="2" type="ORF">SAMEA3906487_03606</name>
</gene>
<dbReference type="GeneID" id="56589159"/>
<keyword evidence="1" id="KW-1133">Transmembrane helix</keyword>
<dbReference type="OrthoDB" id="6444713at2"/>
<organism evidence="2 3">
    <name type="scientific">Bordetella trematum</name>
    <dbReference type="NCBI Taxonomy" id="123899"/>
    <lineage>
        <taxon>Bacteria</taxon>
        <taxon>Pseudomonadati</taxon>
        <taxon>Pseudomonadota</taxon>
        <taxon>Betaproteobacteria</taxon>
        <taxon>Burkholderiales</taxon>
        <taxon>Alcaligenaceae</taxon>
        <taxon>Bordetella</taxon>
    </lineage>
</organism>
<protein>
    <submittedName>
        <fullName evidence="2">Membrane protein</fullName>
    </submittedName>
</protein>
<proteinExistence type="predicted"/>
<dbReference type="EMBL" id="LT546645">
    <property type="protein sequence ID" value="SAI73305.1"/>
    <property type="molecule type" value="Genomic_DNA"/>
</dbReference>